<dbReference type="AlphaFoldDB" id="A0A3G8ZR08"/>
<dbReference type="EMBL" id="CP034170">
    <property type="protein sequence ID" value="AZI56994.1"/>
    <property type="molecule type" value="Genomic_DNA"/>
</dbReference>
<dbReference type="InterPro" id="IPR036412">
    <property type="entry name" value="HAD-like_sf"/>
</dbReference>
<name>A0A3G8ZR08_9ACTN</name>
<accession>A0A3G8ZR08</accession>
<sequence length="273" mass="30320">MPRPMVVTDLDRTMIFSPAALQFPGADIEAPQLVSVEVLDGRPSAFMTVRAAEQLSELSALTQVVPCTTRTLEQFSRVHLPLSDNGQDRYAIASNGGTIVVNGHPDKGWRRNLEKSIADSAAPLHEIKDEIKAHISDDWVIKRRSADHLFCYLVVDLAKVPEGFIEQWRHWCAERGWRISVQGRKIYSIPEQLSKSAAMLEVAGRTGTDHMIAAGDGGLDADMLEAADRGIRPRHGELAQMDWNRPHVDVTQASGVLAGEEMVRWFVDQVDAY</sequence>
<dbReference type="GO" id="GO:0016787">
    <property type="term" value="F:hydrolase activity"/>
    <property type="evidence" value="ECO:0007669"/>
    <property type="project" value="UniProtKB-KW"/>
</dbReference>
<dbReference type="Gene3D" id="3.40.50.1000">
    <property type="entry name" value="HAD superfamily/HAD-like"/>
    <property type="match status" value="1"/>
</dbReference>
<keyword evidence="1" id="KW-0378">Hydrolase</keyword>
<proteinExistence type="predicted"/>
<dbReference type="KEGG" id="nak:EH165_01245"/>
<evidence type="ECO:0000313" key="2">
    <source>
        <dbReference type="Proteomes" id="UP000268084"/>
    </source>
</evidence>
<reference evidence="1 2" key="1">
    <citation type="submission" date="2018-11" db="EMBL/GenBank/DDBJ databases">
        <authorList>
            <person name="Da X."/>
        </authorList>
    </citation>
    <scope>NUCLEOTIDE SEQUENCE [LARGE SCALE GENOMIC DNA]</scope>
    <source>
        <strain evidence="1 2">S14-144</strain>
    </source>
</reference>
<keyword evidence="2" id="KW-1185">Reference proteome</keyword>
<dbReference type="OrthoDB" id="1666512at2"/>
<dbReference type="InterPro" id="IPR023214">
    <property type="entry name" value="HAD_sf"/>
</dbReference>
<dbReference type="SUPFAM" id="SSF56784">
    <property type="entry name" value="HAD-like"/>
    <property type="match status" value="1"/>
</dbReference>
<evidence type="ECO:0000313" key="1">
    <source>
        <dbReference type="EMBL" id="AZI56994.1"/>
    </source>
</evidence>
<organism evidence="1 2">
    <name type="scientific">Nakamurella antarctica</name>
    <dbReference type="NCBI Taxonomy" id="1902245"/>
    <lineage>
        <taxon>Bacteria</taxon>
        <taxon>Bacillati</taxon>
        <taxon>Actinomycetota</taxon>
        <taxon>Actinomycetes</taxon>
        <taxon>Nakamurellales</taxon>
        <taxon>Nakamurellaceae</taxon>
        <taxon>Nakamurella</taxon>
    </lineage>
</organism>
<dbReference type="RefSeq" id="WP_124797679.1">
    <property type="nucleotide sequence ID" value="NZ_CP034170.1"/>
</dbReference>
<reference evidence="1 2" key="2">
    <citation type="submission" date="2018-12" db="EMBL/GenBank/DDBJ databases">
        <title>Nakamurella antarcticus sp. nov., isolated from Antarctica South Shetland Islands soil.</title>
        <authorList>
            <person name="Peng F."/>
        </authorList>
    </citation>
    <scope>NUCLEOTIDE SEQUENCE [LARGE SCALE GENOMIC DNA]</scope>
    <source>
        <strain evidence="1 2">S14-144</strain>
    </source>
</reference>
<gene>
    <name evidence="1" type="ORF">EH165_01245</name>
</gene>
<dbReference type="Proteomes" id="UP000268084">
    <property type="component" value="Chromosome"/>
</dbReference>
<protein>
    <submittedName>
        <fullName evidence="1">HAD family hydrolase</fullName>
    </submittedName>
</protein>